<protein>
    <submittedName>
        <fullName evidence="3">Unannotated protein</fullName>
    </submittedName>
</protein>
<name>A0A6J6FM24_9ZZZZ</name>
<dbReference type="InterPro" id="IPR029058">
    <property type="entry name" value="AB_hydrolase_fold"/>
</dbReference>
<reference evidence="3" key="1">
    <citation type="submission" date="2020-05" db="EMBL/GenBank/DDBJ databases">
        <authorList>
            <person name="Chiriac C."/>
            <person name="Salcher M."/>
            <person name="Ghai R."/>
            <person name="Kavagutti S V."/>
        </authorList>
    </citation>
    <scope>NUCLEOTIDE SEQUENCE</scope>
</reference>
<evidence type="ECO:0000313" key="3">
    <source>
        <dbReference type="EMBL" id="CAB4588769.1"/>
    </source>
</evidence>
<proteinExistence type="predicted"/>
<dbReference type="InterPro" id="IPR022742">
    <property type="entry name" value="Hydrolase_4"/>
</dbReference>
<keyword evidence="1" id="KW-0472">Membrane</keyword>
<keyword evidence="1" id="KW-0812">Transmembrane</keyword>
<gene>
    <name evidence="3" type="ORF">UFOPK1776_00493</name>
</gene>
<evidence type="ECO:0000259" key="2">
    <source>
        <dbReference type="Pfam" id="PF12146"/>
    </source>
</evidence>
<keyword evidence="1" id="KW-1133">Transmembrane helix</keyword>
<evidence type="ECO:0000256" key="1">
    <source>
        <dbReference type="SAM" id="Phobius"/>
    </source>
</evidence>
<organism evidence="3">
    <name type="scientific">freshwater metagenome</name>
    <dbReference type="NCBI Taxonomy" id="449393"/>
    <lineage>
        <taxon>unclassified sequences</taxon>
        <taxon>metagenomes</taxon>
        <taxon>ecological metagenomes</taxon>
    </lineage>
</organism>
<dbReference type="Gene3D" id="3.40.50.1820">
    <property type="entry name" value="alpha/beta hydrolase"/>
    <property type="match status" value="1"/>
</dbReference>
<dbReference type="PANTHER" id="PTHR11614">
    <property type="entry name" value="PHOSPHOLIPASE-RELATED"/>
    <property type="match status" value="1"/>
</dbReference>
<dbReference type="InterPro" id="IPR051044">
    <property type="entry name" value="MAG_DAG_Lipase"/>
</dbReference>
<dbReference type="SUPFAM" id="SSF53474">
    <property type="entry name" value="alpha/beta-Hydrolases"/>
    <property type="match status" value="1"/>
</dbReference>
<dbReference type="Pfam" id="PF12146">
    <property type="entry name" value="Hydrolase_4"/>
    <property type="match status" value="1"/>
</dbReference>
<feature type="transmembrane region" description="Helical" evidence="1">
    <location>
        <begin position="336"/>
        <end position="354"/>
    </location>
</feature>
<sequence length="369" mass="40810">MNSIPNSAGFTLPGGKIGILVIHGFTGSPVSVKPWAEFLNQQGYTVSTPCLPGHGSTWQQMNESTWQDWYKEVEESFLELQGKCNRIFIAGFSMGGALALKLAQVRGSEIEGLILLNPSVHDRRLILKLTPLLKFIIPSIKKGPTDIAKSNPPKHSYGRTPLKALDSLRKLWVNVERDLYLVDLPMLVAYSINDHAVDPKNSSTIIDHVSSTHIREVVFEKSFHNVPLDYDLDKLNIESKIFIEDVLAGALKRSTDFDESDLVDAEFDSIISGLSLDQSAPTSYLDQLDQIEVAESFIPPNPKPIKLDSAQRLSISLLVASGAYFAIYLISDFEIFGSWPAVLGFLGSVATIIWRTARSEDKFDDGTSL</sequence>
<feature type="domain" description="Serine aminopeptidase S33" evidence="2">
    <location>
        <begin position="19"/>
        <end position="229"/>
    </location>
</feature>
<dbReference type="AlphaFoldDB" id="A0A6J6FM24"/>
<feature type="transmembrane region" description="Helical" evidence="1">
    <location>
        <begin position="313"/>
        <end position="330"/>
    </location>
</feature>
<accession>A0A6J6FM24</accession>
<dbReference type="EMBL" id="CAEZUC010000058">
    <property type="protein sequence ID" value="CAB4588769.1"/>
    <property type="molecule type" value="Genomic_DNA"/>
</dbReference>